<feature type="domain" description="Response regulatory" evidence="7">
    <location>
        <begin position="8"/>
        <end position="124"/>
    </location>
</feature>
<dbReference type="InterPro" id="IPR001789">
    <property type="entry name" value="Sig_transdc_resp-reg_receiver"/>
</dbReference>
<keyword evidence="5" id="KW-0804">Transcription</keyword>
<organism evidence="8">
    <name type="scientific">Candidatus Moduliflexus flocculans</name>
    <dbReference type="NCBI Taxonomy" id="1499966"/>
    <lineage>
        <taxon>Bacteria</taxon>
        <taxon>Candidatus Moduliflexota</taxon>
        <taxon>Candidatus Moduliflexia</taxon>
        <taxon>Candidatus Moduliflexales</taxon>
        <taxon>Candidatus Moduliflexaceae</taxon>
    </lineage>
</organism>
<dbReference type="InterPro" id="IPR039420">
    <property type="entry name" value="WalR-like"/>
</dbReference>
<dbReference type="GO" id="GO:0016301">
    <property type="term" value="F:kinase activity"/>
    <property type="evidence" value="ECO:0007669"/>
    <property type="project" value="UniProtKB-KW"/>
</dbReference>
<protein>
    <submittedName>
        <fullName evidence="8">Response regulator receiver sensor signal transduction histidine kinase</fullName>
    </submittedName>
</protein>
<dbReference type="PROSITE" id="PS50110">
    <property type="entry name" value="RESPONSE_REGULATORY"/>
    <property type="match status" value="1"/>
</dbReference>
<keyword evidence="8" id="KW-0418">Kinase</keyword>
<dbReference type="GO" id="GO:0032993">
    <property type="term" value="C:protein-DNA complex"/>
    <property type="evidence" value="ECO:0007669"/>
    <property type="project" value="TreeGrafter"/>
</dbReference>
<evidence type="ECO:0000256" key="2">
    <source>
        <dbReference type="ARBA" id="ARBA00023012"/>
    </source>
</evidence>
<accession>A0A081BN98</accession>
<keyword evidence="9" id="KW-1185">Reference proteome</keyword>
<name>A0A081BN98_9BACT</name>
<gene>
    <name evidence="8" type="ORF">U14_03110</name>
</gene>
<proteinExistence type="predicted"/>
<evidence type="ECO:0000256" key="1">
    <source>
        <dbReference type="ARBA" id="ARBA00022553"/>
    </source>
</evidence>
<dbReference type="AlphaFoldDB" id="A0A081BN98"/>
<dbReference type="SMART" id="SM00448">
    <property type="entry name" value="REC"/>
    <property type="match status" value="1"/>
</dbReference>
<sequence>MSECEKTTILLVDDRPENLFALGRIFEDSGYILLQAGSGYEALRIVLQTHIDLILLDVRMPGMDGYQTCERLKANERTRDIPVIFISALDDIRDKINGFKAGGVDYVTKPPQAEEVLARVNAHLAIRQL</sequence>
<dbReference type="PANTHER" id="PTHR48111">
    <property type="entry name" value="REGULATOR OF RPOS"/>
    <property type="match status" value="1"/>
</dbReference>
<dbReference type="Proteomes" id="UP000030700">
    <property type="component" value="Unassembled WGS sequence"/>
</dbReference>
<feature type="modified residue" description="4-aspartylphosphate" evidence="6">
    <location>
        <position position="57"/>
    </location>
</feature>
<reference evidence="8" key="1">
    <citation type="journal article" date="2015" name="PeerJ">
        <title>First genomic representation of candidate bacterial phylum KSB3 points to enhanced environmental sensing as a trigger of wastewater bulking.</title>
        <authorList>
            <person name="Sekiguchi Y."/>
            <person name="Ohashi A."/>
            <person name="Parks D.H."/>
            <person name="Yamauchi T."/>
            <person name="Tyson G.W."/>
            <person name="Hugenholtz P."/>
        </authorList>
    </citation>
    <scope>NUCLEOTIDE SEQUENCE [LARGE SCALE GENOMIC DNA]</scope>
</reference>
<dbReference type="STRING" id="1499966.U14_03110"/>
<keyword evidence="2" id="KW-0902">Two-component regulatory system</keyword>
<keyword evidence="3" id="KW-0805">Transcription regulation</keyword>
<evidence type="ECO:0000256" key="3">
    <source>
        <dbReference type="ARBA" id="ARBA00023015"/>
    </source>
</evidence>
<evidence type="ECO:0000256" key="4">
    <source>
        <dbReference type="ARBA" id="ARBA00023125"/>
    </source>
</evidence>
<evidence type="ECO:0000313" key="8">
    <source>
        <dbReference type="EMBL" id="GAK51864.1"/>
    </source>
</evidence>
<dbReference type="HOGENOM" id="CLU_000445_69_17_0"/>
<dbReference type="CDD" id="cd19920">
    <property type="entry name" value="REC_PA4781-like"/>
    <property type="match status" value="1"/>
</dbReference>
<dbReference type="PANTHER" id="PTHR48111:SF1">
    <property type="entry name" value="TWO-COMPONENT RESPONSE REGULATOR ORR33"/>
    <property type="match status" value="1"/>
</dbReference>
<evidence type="ECO:0000259" key="7">
    <source>
        <dbReference type="PROSITE" id="PS50110"/>
    </source>
</evidence>
<dbReference type="GO" id="GO:0000976">
    <property type="term" value="F:transcription cis-regulatory region binding"/>
    <property type="evidence" value="ECO:0007669"/>
    <property type="project" value="TreeGrafter"/>
</dbReference>
<dbReference type="Pfam" id="PF00072">
    <property type="entry name" value="Response_reg"/>
    <property type="match status" value="1"/>
</dbReference>
<dbReference type="SUPFAM" id="SSF52172">
    <property type="entry name" value="CheY-like"/>
    <property type="match status" value="1"/>
</dbReference>
<keyword evidence="4" id="KW-0238">DNA-binding</keyword>
<dbReference type="Gene3D" id="3.40.50.2300">
    <property type="match status" value="1"/>
</dbReference>
<dbReference type="GO" id="GO:0006355">
    <property type="term" value="P:regulation of DNA-templated transcription"/>
    <property type="evidence" value="ECO:0007669"/>
    <property type="project" value="TreeGrafter"/>
</dbReference>
<keyword evidence="1 6" id="KW-0597">Phosphoprotein</keyword>
<dbReference type="InterPro" id="IPR011006">
    <property type="entry name" value="CheY-like_superfamily"/>
</dbReference>
<dbReference type="EMBL" id="DF820457">
    <property type="protein sequence ID" value="GAK51864.1"/>
    <property type="molecule type" value="Genomic_DNA"/>
</dbReference>
<dbReference type="GO" id="GO:0000156">
    <property type="term" value="F:phosphorelay response regulator activity"/>
    <property type="evidence" value="ECO:0007669"/>
    <property type="project" value="TreeGrafter"/>
</dbReference>
<evidence type="ECO:0000256" key="6">
    <source>
        <dbReference type="PROSITE-ProRule" id="PRU00169"/>
    </source>
</evidence>
<keyword evidence="8" id="KW-0808">Transferase</keyword>
<evidence type="ECO:0000313" key="9">
    <source>
        <dbReference type="Proteomes" id="UP000030700"/>
    </source>
</evidence>
<evidence type="ECO:0000256" key="5">
    <source>
        <dbReference type="ARBA" id="ARBA00023163"/>
    </source>
</evidence>
<dbReference type="GO" id="GO:0005829">
    <property type="term" value="C:cytosol"/>
    <property type="evidence" value="ECO:0007669"/>
    <property type="project" value="TreeGrafter"/>
</dbReference>